<sequence length="206" mass="23140">MTLLTPLTELDAVNEMLMSIGQAPVNTLSVSGIQDVNIAKAELAKVNRFVQLYGFAFNTDRGYSLSPDVGGQIAVPSGVLRITPMDPRAKLVQRRHPTKGVCIWDATNLTWNLATSVDFEITWGFAYEDLPESARYFIAIAAARKFQKRIIGSAELDGYNKEDEEKAWAILIRDERRTRDTNLFEANPQLQRAYDRSGRRGTRVTD</sequence>
<dbReference type="Proteomes" id="UP000249393">
    <property type="component" value="Unassembled WGS sequence"/>
</dbReference>
<dbReference type="EMBL" id="QFQZ01000012">
    <property type="protein sequence ID" value="PZR35771.1"/>
    <property type="molecule type" value="Genomic_DNA"/>
</dbReference>
<evidence type="ECO:0000313" key="2">
    <source>
        <dbReference type="Proteomes" id="UP000249393"/>
    </source>
</evidence>
<dbReference type="Pfam" id="PF17212">
    <property type="entry name" value="Tube"/>
    <property type="match status" value="1"/>
</dbReference>
<name>A0A2W5XDX2_9CAUL</name>
<dbReference type="RefSeq" id="WP_304275196.1">
    <property type="nucleotide sequence ID" value="NZ_QFQZ01000012.1"/>
</dbReference>
<gene>
    <name evidence="1" type="ORF">DI526_05645</name>
</gene>
<accession>A0A2W5XDX2</accession>
<evidence type="ECO:0000313" key="1">
    <source>
        <dbReference type="EMBL" id="PZR35771.1"/>
    </source>
</evidence>
<dbReference type="AlphaFoldDB" id="A0A2W5XDX2"/>
<evidence type="ECO:0008006" key="3">
    <source>
        <dbReference type="Google" id="ProtNLM"/>
    </source>
</evidence>
<reference evidence="1 2" key="1">
    <citation type="submission" date="2017-08" db="EMBL/GenBank/DDBJ databases">
        <title>Infants hospitalized years apart are colonized by the same room-sourced microbial strains.</title>
        <authorList>
            <person name="Brooks B."/>
            <person name="Olm M.R."/>
            <person name="Firek B.A."/>
            <person name="Baker R."/>
            <person name="Thomas B.C."/>
            <person name="Morowitz M.J."/>
            <person name="Banfield J.F."/>
        </authorList>
    </citation>
    <scope>NUCLEOTIDE SEQUENCE [LARGE SCALE GENOMIC DNA]</scope>
    <source>
        <strain evidence="1">S2_003_000_R2_4</strain>
    </source>
</reference>
<protein>
    <recommendedName>
        <fullName evidence="3">Tail tubular protein A</fullName>
    </recommendedName>
</protein>
<organism evidence="1 2">
    <name type="scientific">Caulobacter segnis</name>
    <dbReference type="NCBI Taxonomy" id="88688"/>
    <lineage>
        <taxon>Bacteria</taxon>
        <taxon>Pseudomonadati</taxon>
        <taxon>Pseudomonadota</taxon>
        <taxon>Alphaproteobacteria</taxon>
        <taxon>Caulobacterales</taxon>
        <taxon>Caulobacteraceae</taxon>
        <taxon>Caulobacter</taxon>
    </lineage>
</organism>
<proteinExistence type="predicted"/>
<comment type="caution">
    <text evidence="1">The sequence shown here is derived from an EMBL/GenBank/DDBJ whole genome shotgun (WGS) entry which is preliminary data.</text>
</comment>
<dbReference type="InterPro" id="IPR033767">
    <property type="entry name" value="Tail_Gp11"/>
</dbReference>